<dbReference type="VEuPathDB" id="FungiDB:FMAN_16144"/>
<reference evidence="2" key="1">
    <citation type="journal article" date="2016" name="Genome Biol. Evol.">
        <title>Comparative 'omics' of the Fusarium fujikuroi species complex highlights differences in genetic potential and metabolite synthesis.</title>
        <authorList>
            <person name="Niehaus E.-M."/>
            <person name="Muensterkoetter M."/>
            <person name="Proctor R.H."/>
            <person name="Brown D.W."/>
            <person name="Sharon A."/>
            <person name="Idan Y."/>
            <person name="Oren-Young L."/>
            <person name="Sieber C.M."/>
            <person name="Novak O."/>
            <person name="Pencik A."/>
            <person name="Tarkowska D."/>
            <person name="Hromadova K."/>
            <person name="Freeman S."/>
            <person name="Maymon M."/>
            <person name="Elazar M."/>
            <person name="Youssef S.A."/>
            <person name="El-Shabrawy E.S.M."/>
            <person name="Shalaby A.B.A."/>
            <person name="Houterman P."/>
            <person name="Brock N.L."/>
            <person name="Burkhardt I."/>
            <person name="Tsavkelova E.A."/>
            <person name="Dickschat J.S."/>
            <person name="Galuszka P."/>
            <person name="Gueldener U."/>
            <person name="Tudzynski B."/>
        </authorList>
    </citation>
    <scope>NUCLEOTIDE SEQUENCE [LARGE SCALE GENOMIC DNA]</scope>
    <source>
        <strain evidence="2">MRC7560</strain>
    </source>
</reference>
<keyword evidence="2" id="KW-1185">Reference proteome</keyword>
<evidence type="ECO:0000313" key="1">
    <source>
        <dbReference type="EMBL" id="CVK96044.1"/>
    </source>
</evidence>
<proteinExistence type="predicted"/>
<dbReference type="SUPFAM" id="SSF56112">
    <property type="entry name" value="Protein kinase-like (PK-like)"/>
    <property type="match status" value="1"/>
</dbReference>
<sequence length="227" mass="25954">MPPKLRYVRMDIDDLAWERNDTELEQWERSLNKAIIYREIANFILKHRPGEAVELHRPIKGGYHVFYRLEYEDGTSAVIRIPSPANTTIPVPKIYHWGTAEESPLGLGPFMIMEYIEHDKTLSHALNARTLGPTDSHSLDPNMWWIPTGPLVRFSLHAARYHTSPGFRTALDRVFSSDNSPIKTILYTRQQHYKPIAAESCALAGSHRRALSLAWAMVRGGKIIILD</sequence>
<organism evidence="1 2">
    <name type="scientific">Fusarium mangiferae</name>
    <name type="common">Mango malformation disease fungus</name>
    <dbReference type="NCBI Taxonomy" id="192010"/>
    <lineage>
        <taxon>Eukaryota</taxon>
        <taxon>Fungi</taxon>
        <taxon>Dikarya</taxon>
        <taxon>Ascomycota</taxon>
        <taxon>Pezizomycotina</taxon>
        <taxon>Sordariomycetes</taxon>
        <taxon>Hypocreomycetidae</taxon>
        <taxon>Hypocreales</taxon>
        <taxon>Nectriaceae</taxon>
        <taxon>Fusarium</taxon>
        <taxon>Fusarium fujikuroi species complex</taxon>
    </lineage>
</organism>
<evidence type="ECO:0000313" key="2">
    <source>
        <dbReference type="Proteomes" id="UP000184255"/>
    </source>
</evidence>
<dbReference type="AlphaFoldDB" id="A0A1L7TBS0"/>
<protein>
    <submittedName>
        <fullName evidence="1">Uncharacterized protein</fullName>
    </submittedName>
</protein>
<name>A0A1L7TBS0_FUSMA</name>
<dbReference type="EMBL" id="FCQH01000007">
    <property type="protein sequence ID" value="CVK96044.1"/>
    <property type="molecule type" value="Genomic_DNA"/>
</dbReference>
<gene>
    <name evidence="1" type="ORF">FMAN_16144</name>
</gene>
<dbReference type="RefSeq" id="XP_041683850.1">
    <property type="nucleotide sequence ID" value="XM_041833491.1"/>
</dbReference>
<dbReference type="GeneID" id="65094936"/>
<dbReference type="InterPro" id="IPR011009">
    <property type="entry name" value="Kinase-like_dom_sf"/>
</dbReference>
<comment type="caution">
    <text evidence="1">The sequence shown here is derived from an EMBL/GenBank/DDBJ whole genome shotgun (WGS) entry which is preliminary data.</text>
</comment>
<dbReference type="Proteomes" id="UP000184255">
    <property type="component" value="Unassembled WGS sequence"/>
</dbReference>
<accession>A0A1L7TBS0</accession>